<dbReference type="Proteomes" id="UP000019202">
    <property type="component" value="Unassembled WGS sequence"/>
</dbReference>
<dbReference type="EMBL" id="CBXF010000090">
    <property type="protein sequence ID" value="CDL83453.1"/>
    <property type="molecule type" value="Genomic_DNA"/>
</dbReference>
<keyword evidence="2" id="KW-1185">Reference proteome</keyword>
<gene>
    <name evidence="1" type="ORF">XSR1_310009</name>
</gene>
<reference evidence="1" key="1">
    <citation type="submission" date="2013-11" db="EMBL/GenBank/DDBJ databases">
        <title>Draft genome sequence and annotation of the entomopathogenic bacteria, Xenorhabdus cabanillasi strain JM26 and Xenorhabdus szentirmai strain DSM 16338.</title>
        <authorList>
            <person name="Gualtieri M."/>
            <person name="Ogier J.C."/>
            <person name="Pages S."/>
            <person name="Givaudan A."/>
            <person name="Gaudriault S."/>
        </authorList>
    </citation>
    <scope>NUCLEOTIDE SEQUENCE [LARGE SCALE GENOMIC DNA]</scope>
    <source>
        <strain evidence="1">DSM 16338</strain>
    </source>
</reference>
<accession>W1J071</accession>
<organism evidence="1 2">
    <name type="scientific">Xenorhabdus szentirmaii DSM 16338</name>
    <dbReference type="NCBI Taxonomy" id="1427518"/>
    <lineage>
        <taxon>Bacteria</taxon>
        <taxon>Pseudomonadati</taxon>
        <taxon>Pseudomonadota</taxon>
        <taxon>Gammaproteobacteria</taxon>
        <taxon>Enterobacterales</taxon>
        <taxon>Morganellaceae</taxon>
        <taxon>Xenorhabdus</taxon>
    </lineage>
</organism>
<evidence type="ECO:0000313" key="1">
    <source>
        <dbReference type="EMBL" id="CDL83453.1"/>
    </source>
</evidence>
<dbReference type="AlphaFoldDB" id="W1J071"/>
<name>W1J071_9GAMM</name>
<proteinExistence type="predicted"/>
<evidence type="ECO:0000313" key="2">
    <source>
        <dbReference type="Proteomes" id="UP000019202"/>
    </source>
</evidence>
<comment type="caution">
    <text evidence="1">The sequence shown here is derived from an EMBL/GenBank/DDBJ whole genome shotgun (WGS) entry which is preliminary data.</text>
</comment>
<sequence>MPSSPCNTYRGYLSQPLCLILPKYEKDISINIEENNEQANSFFYLCLLLNRAEVNISSSLKHKE</sequence>
<protein>
    <submittedName>
        <fullName evidence="1">Uncharacterized protein</fullName>
    </submittedName>
</protein>